<dbReference type="InterPro" id="IPR050951">
    <property type="entry name" value="Retrovirus_Pol_polyprotein"/>
</dbReference>
<dbReference type="GO" id="GO:0015074">
    <property type="term" value="P:DNA integration"/>
    <property type="evidence" value="ECO:0007669"/>
    <property type="project" value="InterPro"/>
</dbReference>
<sequence length="1406" mass="161148">MAQQNEILRQLAQRQPPPQHYGGGDHQRHPTAATYEEFLSTQPPLFDRAEDPLDADVWLRVVESKFPLLHGACSEVTKVRFATQQLRGPARTWWDHFLAMQPEDREYAGYHADTDEKKRDRFRRGLSTKLCDRLNTVRANSYNELAEKKRKTPVAGPSAQPQRFRIVSDTQNRGPHQQQGRWVIRPQQQQQQHAPNRTQFPAQRNHQQQQQYRQANDNRCFTCDNTEHYAKNCPRNQQRQGQNVNQNQGKIQKVQVRQGRLNFTTMADIPEGAPVMTGIFTVLNYPASILFDSGASHSFISAKFSAKCQLPFHHTNGGITISTPGGRVATYQINKNVPIKFGSLIIKTNLLILGLDSVDIILGTDWLTKHQAVIDIAARAIEVHSPTCGETTLYLPDQGCTRSCAFVMIESLVEKIPVRPYRMPPEELAELKKQLQELLDKGFICPSTSPWGCPALFVKKKDESLRMCVDYRPLNAVTIKNKYPLPRIDGLFDQLVGAKVFSKIDLRSGYHQIKIRASDIPKTAFSTRYRLYEFLNEAEHTNHLHTVLQRLRDHQLYAKLSKCEFWLKEIKFLGHTISQDGISVDPEKVQEVMDWKPPTTVRQIRSFLGLAGYYRRFIPDFSRIAKPMTELLKKGVKYDWSQKCEDAFHTLRQHLTTAPVLAQRDNTKPFEVYCDASGTGLGCVLMQDNRVIAYDSRALRPHEQNYPTHDLELAAVVHALKIWRHYLMGAHCNIYTDHKSLKYIFTQADLNMRQRRWLELIKDYDLEVHYHPGKANVVADALSRKAQCNCMSMDARVTTLCDELCRLNLEVVPSGELNYISVEPTLQEQIVKAQIEDKGVQVIKEMIKQKAEKYKCFCQDSKGILWFGDRLVVPKDPELRKKILDEAHLSKFSMHPGSNKMYHDLRSSYWWTRMKREIAKYISECDTCQRIKASHLKATGPLQPLPIPSWKWEDICMDFIVGLPNTSRHHDSIWVIVDRLTKTAHFLPVHTTHRTEKYAEIYIDQIVRLHGIPKTIVSNRGAPFVARFWEQLQESLGTHVIRSSAYHPQTDGQTERVNQILEDMLRACALHYGKDWDKCLSLAEFSYNNSYQSSLKMAPFEALYGRRCRTPLNWSQAGEREIFGPDLVLEAEAKVRIIKKNLEAAQARQKSYHDKRRKPLQFEVGDHVYLKVSPTKGVQRFGIKGKLAPRYIGPYEIKELRKCVRLPTEVLPEPDIEVEPDLSYQEYPIKVLDQKERSTRARSIRMYKVQWSHHSAEEATWETEDFLRSRFPDFLPKGVCNLADGEYVLVPEQGAAQEVAPDPAPEPAPEDLPATALEGKPCGHCTTAVGVSEALYAKAVSPDLLPGNRWGRLNSASAFGNQTPQPNSYMSRSLEDMVVGVTWPSILPPGWTVKWDPTSAEEEHEE</sequence>
<evidence type="ECO:0000256" key="5">
    <source>
        <dbReference type="ARBA" id="ARBA00022759"/>
    </source>
</evidence>
<dbReference type="GO" id="GO:0004519">
    <property type="term" value="F:endonuclease activity"/>
    <property type="evidence" value="ECO:0007669"/>
    <property type="project" value="UniProtKB-KW"/>
</dbReference>
<dbReference type="GO" id="GO:0003676">
    <property type="term" value="F:nucleic acid binding"/>
    <property type="evidence" value="ECO:0007669"/>
    <property type="project" value="InterPro"/>
</dbReference>
<keyword evidence="4" id="KW-0540">Nuclease</keyword>
<keyword evidence="7" id="KW-0695">RNA-directed DNA polymerase</keyword>
<organism evidence="12">
    <name type="scientific">Zea mays</name>
    <name type="common">Maize</name>
    <dbReference type="NCBI Taxonomy" id="4577"/>
    <lineage>
        <taxon>Eukaryota</taxon>
        <taxon>Viridiplantae</taxon>
        <taxon>Streptophyta</taxon>
        <taxon>Embryophyta</taxon>
        <taxon>Tracheophyta</taxon>
        <taxon>Spermatophyta</taxon>
        <taxon>Magnoliopsida</taxon>
        <taxon>Liliopsida</taxon>
        <taxon>Poales</taxon>
        <taxon>Poaceae</taxon>
        <taxon>PACMAD clade</taxon>
        <taxon>Panicoideae</taxon>
        <taxon>Andropogonodae</taxon>
        <taxon>Andropogoneae</taxon>
        <taxon>Tripsacinae</taxon>
        <taxon>Zea</taxon>
    </lineage>
</organism>
<dbReference type="InterPro" id="IPR001878">
    <property type="entry name" value="Znf_CCHC"/>
</dbReference>
<dbReference type="InterPro" id="IPR036875">
    <property type="entry name" value="Znf_CCHC_sf"/>
</dbReference>
<keyword evidence="12" id="KW-0645">Protease</keyword>
<keyword evidence="6" id="KW-0378">Hydrolase</keyword>
<dbReference type="GO" id="GO:0003964">
    <property type="term" value="F:RNA-directed DNA polymerase activity"/>
    <property type="evidence" value="ECO:0007669"/>
    <property type="project" value="UniProtKB-KW"/>
</dbReference>
<dbReference type="PROSITE" id="PS50994">
    <property type="entry name" value="INTEGRASE"/>
    <property type="match status" value="1"/>
</dbReference>
<evidence type="ECO:0000256" key="6">
    <source>
        <dbReference type="ARBA" id="ARBA00022801"/>
    </source>
</evidence>
<dbReference type="Pfam" id="PF17917">
    <property type="entry name" value="RT_RNaseH"/>
    <property type="match status" value="1"/>
</dbReference>
<dbReference type="GO" id="GO:0006508">
    <property type="term" value="P:proteolysis"/>
    <property type="evidence" value="ECO:0007669"/>
    <property type="project" value="UniProtKB-KW"/>
</dbReference>
<dbReference type="InterPro" id="IPR041373">
    <property type="entry name" value="RT_RNaseH"/>
</dbReference>
<feature type="region of interest" description="Disordered" evidence="9">
    <location>
        <begin position="143"/>
        <end position="213"/>
    </location>
</feature>
<dbReference type="Gene3D" id="3.30.70.270">
    <property type="match status" value="2"/>
</dbReference>
<dbReference type="Pfam" id="PF17921">
    <property type="entry name" value="Integrase_H2C2"/>
    <property type="match status" value="1"/>
</dbReference>
<dbReference type="CDD" id="cd00303">
    <property type="entry name" value="retropepsin_like"/>
    <property type="match status" value="1"/>
</dbReference>
<dbReference type="SUPFAM" id="SSF53098">
    <property type="entry name" value="Ribonuclease H-like"/>
    <property type="match status" value="1"/>
</dbReference>
<dbReference type="InterPro" id="IPR021109">
    <property type="entry name" value="Peptidase_aspartic_dom_sf"/>
</dbReference>
<evidence type="ECO:0000256" key="1">
    <source>
        <dbReference type="ARBA" id="ARBA00012493"/>
    </source>
</evidence>
<dbReference type="CDD" id="cd09274">
    <property type="entry name" value="RNase_HI_RT_Ty3"/>
    <property type="match status" value="1"/>
</dbReference>
<keyword evidence="8" id="KW-0479">Metal-binding</keyword>
<dbReference type="EC" id="2.7.7.49" evidence="1"/>
<feature type="domain" description="CCHC-type" evidence="10">
    <location>
        <begin position="219"/>
        <end position="235"/>
    </location>
</feature>
<proteinExistence type="predicted"/>
<dbReference type="PANTHER" id="PTHR37984">
    <property type="entry name" value="PROTEIN CBG26694"/>
    <property type="match status" value="1"/>
</dbReference>
<dbReference type="FunFam" id="3.30.420.10:FF:000032">
    <property type="entry name" value="Retrovirus-related Pol polyprotein from transposon 297-like Protein"/>
    <property type="match status" value="1"/>
</dbReference>
<keyword evidence="5" id="KW-0255">Endonuclease</keyword>
<keyword evidence="2" id="KW-0808">Transferase</keyword>
<dbReference type="InterPro" id="IPR041588">
    <property type="entry name" value="Integrase_H2C2"/>
</dbReference>
<dbReference type="InterPro" id="IPR000477">
    <property type="entry name" value="RT_dom"/>
</dbReference>
<dbReference type="Gene3D" id="2.40.70.10">
    <property type="entry name" value="Acid Proteases"/>
    <property type="match status" value="1"/>
</dbReference>
<dbReference type="SUPFAM" id="SSF57756">
    <property type="entry name" value="Retrovirus zinc finger-like domains"/>
    <property type="match status" value="1"/>
</dbReference>
<keyword evidence="8" id="KW-0863">Zinc-finger</keyword>
<dbReference type="InterPro" id="IPR012337">
    <property type="entry name" value="RNaseH-like_sf"/>
</dbReference>
<dbReference type="Gene3D" id="3.10.10.10">
    <property type="entry name" value="HIV Type 1 Reverse Transcriptase, subunit A, domain 1"/>
    <property type="match status" value="1"/>
</dbReference>
<dbReference type="FunFam" id="1.10.340.70:FF:000001">
    <property type="entry name" value="Retrovirus-related Pol polyprotein from transposon gypsy-like Protein"/>
    <property type="match status" value="1"/>
</dbReference>
<evidence type="ECO:0000256" key="2">
    <source>
        <dbReference type="ARBA" id="ARBA00022679"/>
    </source>
</evidence>
<protein>
    <recommendedName>
        <fullName evidence="1">RNA-directed DNA polymerase</fullName>
        <ecNumber evidence="1">2.7.7.49</ecNumber>
    </recommendedName>
</protein>
<dbReference type="PANTHER" id="PTHR37984:SF5">
    <property type="entry name" value="PROTEIN NYNRIN-LIKE"/>
    <property type="match status" value="1"/>
</dbReference>
<dbReference type="SUPFAM" id="SSF56672">
    <property type="entry name" value="DNA/RNA polymerases"/>
    <property type="match status" value="1"/>
</dbReference>
<evidence type="ECO:0000259" key="10">
    <source>
        <dbReference type="PROSITE" id="PS50158"/>
    </source>
</evidence>
<evidence type="ECO:0000256" key="8">
    <source>
        <dbReference type="PROSITE-ProRule" id="PRU00047"/>
    </source>
</evidence>
<accession>A0A1P8YYK8</accession>
<dbReference type="PROSITE" id="PS50158">
    <property type="entry name" value="ZF_CCHC"/>
    <property type="match status" value="1"/>
</dbReference>
<keyword evidence="8" id="KW-0862">Zinc</keyword>
<dbReference type="InterPro" id="IPR001584">
    <property type="entry name" value="Integrase_cat-core"/>
</dbReference>
<dbReference type="InterPro" id="IPR043128">
    <property type="entry name" value="Rev_trsase/Diguanyl_cyclase"/>
</dbReference>
<feature type="domain" description="Integrase catalytic" evidence="11">
    <location>
        <begin position="942"/>
        <end position="1107"/>
    </location>
</feature>
<dbReference type="InterPro" id="IPR043502">
    <property type="entry name" value="DNA/RNA_pol_sf"/>
</dbReference>
<feature type="compositionally biased region" description="Low complexity" evidence="9">
    <location>
        <begin position="177"/>
        <end position="213"/>
    </location>
</feature>
<dbReference type="Gene3D" id="3.30.420.10">
    <property type="entry name" value="Ribonuclease H-like superfamily/Ribonuclease H"/>
    <property type="match status" value="1"/>
</dbReference>
<dbReference type="InterPro" id="IPR016197">
    <property type="entry name" value="Chromo-like_dom_sf"/>
</dbReference>
<name>A0A1P8YYK8_MAIZE</name>
<evidence type="ECO:0000259" key="11">
    <source>
        <dbReference type="PROSITE" id="PS50994"/>
    </source>
</evidence>
<dbReference type="GO" id="GO:0008270">
    <property type="term" value="F:zinc ion binding"/>
    <property type="evidence" value="ECO:0007669"/>
    <property type="project" value="UniProtKB-KW"/>
</dbReference>
<dbReference type="FunFam" id="3.30.70.270:FF:000020">
    <property type="entry name" value="Transposon Tf2-6 polyprotein-like Protein"/>
    <property type="match status" value="1"/>
</dbReference>
<dbReference type="SUPFAM" id="SSF54160">
    <property type="entry name" value="Chromo domain-like"/>
    <property type="match status" value="1"/>
</dbReference>
<reference evidence="12" key="2">
    <citation type="journal article" date="2017" name="EMBO J.">
        <title>Loss of pollen-specific phospholipase NOT LIKE DAD triggers gynogenesis in maize.</title>
        <authorList>
            <person name="Gilles L.M."/>
            <person name="Khaled A."/>
            <person name="Laffaire J.B."/>
            <person name="Chaignon S."/>
            <person name="Gendrot G."/>
            <person name="Laplaige J."/>
            <person name="Berges H."/>
            <person name="Beydon G."/>
            <person name="Bayle V."/>
            <person name="Barret P."/>
            <person name="Comadran J."/>
            <person name="Martinant J.P."/>
            <person name="Rogowsky P.M."/>
            <person name="Widiez T."/>
        </authorList>
    </citation>
    <scope>NUCLEOTIDE SEQUENCE</scope>
</reference>
<dbReference type="Gene3D" id="1.10.340.70">
    <property type="match status" value="1"/>
</dbReference>
<reference evidence="12" key="1">
    <citation type="submission" date="2016-09" db="EMBL/GenBank/DDBJ databases">
        <authorList>
            <person name="Capua I."/>
            <person name="De Benedictis P."/>
            <person name="Joannis T."/>
            <person name="Lombin L.H."/>
            <person name="Cattoli G."/>
        </authorList>
    </citation>
    <scope>NUCLEOTIDE SEQUENCE</scope>
</reference>
<dbReference type="CDD" id="cd01647">
    <property type="entry name" value="RT_LTR"/>
    <property type="match status" value="1"/>
</dbReference>
<dbReference type="EMBL" id="KX852318">
    <property type="protein sequence ID" value="AQA29589.1"/>
    <property type="molecule type" value="Genomic_DNA"/>
</dbReference>
<dbReference type="GO" id="GO:0008233">
    <property type="term" value="F:peptidase activity"/>
    <property type="evidence" value="ECO:0007669"/>
    <property type="project" value="UniProtKB-KW"/>
</dbReference>
<evidence type="ECO:0000256" key="7">
    <source>
        <dbReference type="ARBA" id="ARBA00022918"/>
    </source>
</evidence>
<evidence type="ECO:0000313" key="12">
    <source>
        <dbReference type="EMBL" id="AQA29589.1"/>
    </source>
</evidence>
<evidence type="ECO:0000256" key="3">
    <source>
        <dbReference type="ARBA" id="ARBA00022695"/>
    </source>
</evidence>
<gene>
    <name evidence="12" type="ORF">FGENESH_34</name>
</gene>
<evidence type="ECO:0000256" key="4">
    <source>
        <dbReference type="ARBA" id="ARBA00022722"/>
    </source>
</evidence>
<keyword evidence="3" id="KW-0548">Nucleotidyltransferase</keyword>
<dbReference type="Pfam" id="PF08284">
    <property type="entry name" value="RVP_2"/>
    <property type="match status" value="1"/>
</dbReference>
<dbReference type="SUPFAM" id="SSF50630">
    <property type="entry name" value="Acid proteases"/>
    <property type="match status" value="1"/>
</dbReference>
<dbReference type="Pfam" id="PF00078">
    <property type="entry name" value="RVT_1"/>
    <property type="match status" value="1"/>
</dbReference>
<evidence type="ECO:0000256" key="9">
    <source>
        <dbReference type="SAM" id="MobiDB-lite"/>
    </source>
</evidence>
<dbReference type="InterPro" id="IPR036397">
    <property type="entry name" value="RNaseH_sf"/>
</dbReference>